<proteinExistence type="predicted"/>
<name>A0A2N9W3F6_9HYPH</name>
<sequence>MGETIVPISIEILCGAAGGIAIGAWAPGLSLGAGGNALTGAIGGLILTWVAARIPYVGRFVGRVEYAADAVTQSAGGLTPIVLVGVGIAGLLGGILLSLLIGLTRKSGAARKN</sequence>
<accession>A0A2N9W3F6</accession>
<dbReference type="KEGG" id="pht:BLM14_11825"/>
<dbReference type="Proteomes" id="UP000232163">
    <property type="component" value="Unassembled WGS sequence"/>
</dbReference>
<gene>
    <name evidence="2" type="ORF">B5P45_00230</name>
</gene>
<evidence type="ECO:0000313" key="2">
    <source>
        <dbReference type="EMBL" id="PIO46274.1"/>
    </source>
</evidence>
<evidence type="ECO:0000313" key="3">
    <source>
        <dbReference type="Proteomes" id="UP000232163"/>
    </source>
</evidence>
<feature type="transmembrane region" description="Helical" evidence="1">
    <location>
        <begin position="6"/>
        <end position="26"/>
    </location>
</feature>
<keyword evidence="1" id="KW-0472">Membrane</keyword>
<keyword evidence="1" id="KW-0812">Transmembrane</keyword>
<dbReference type="AlphaFoldDB" id="A0A2N9W3F6"/>
<comment type="caution">
    <text evidence="2">The sequence shown here is derived from an EMBL/GenBank/DDBJ whole genome shotgun (WGS) entry which is preliminary data.</text>
</comment>
<keyword evidence="1" id="KW-1133">Transmembrane helix</keyword>
<dbReference type="RefSeq" id="WP_099999570.1">
    <property type="nucleotide sequence ID" value="NZ_CP017940.1"/>
</dbReference>
<feature type="transmembrane region" description="Helical" evidence="1">
    <location>
        <begin position="78"/>
        <end position="103"/>
    </location>
</feature>
<dbReference type="EMBL" id="MZMT01000003">
    <property type="protein sequence ID" value="PIO46274.1"/>
    <property type="molecule type" value="Genomic_DNA"/>
</dbReference>
<reference evidence="2 3" key="1">
    <citation type="journal article" date="2017" name="Int J Environ Stud">
        <title>Does the Miocene-Pliocene relict legume Oxytropis triphylla form nitrogen-fixing nodules with a combination of bacterial strains?</title>
        <authorList>
            <person name="Safronova V."/>
            <person name="Belimov A."/>
            <person name="Sazanova A."/>
            <person name="Kuznetsova I."/>
            <person name="Popova J."/>
            <person name="Andronov E."/>
            <person name="Verkhozina A."/>
            <person name="Tikhonovich I."/>
        </authorList>
    </citation>
    <scope>NUCLEOTIDE SEQUENCE [LARGE SCALE GENOMIC DNA]</scope>
    <source>
        <strain evidence="2 3">Tri-38</strain>
    </source>
</reference>
<protein>
    <submittedName>
        <fullName evidence="2">Uncharacterized protein</fullName>
    </submittedName>
</protein>
<evidence type="ECO:0000256" key="1">
    <source>
        <dbReference type="SAM" id="Phobius"/>
    </source>
</evidence>
<dbReference type="OrthoDB" id="8117436at2"/>
<keyword evidence="3" id="KW-1185">Reference proteome</keyword>
<organism evidence="2 3">
    <name type="scientific">Phyllobacterium zundukense</name>
    <dbReference type="NCBI Taxonomy" id="1867719"/>
    <lineage>
        <taxon>Bacteria</taxon>
        <taxon>Pseudomonadati</taxon>
        <taxon>Pseudomonadota</taxon>
        <taxon>Alphaproteobacteria</taxon>
        <taxon>Hyphomicrobiales</taxon>
        <taxon>Phyllobacteriaceae</taxon>
        <taxon>Phyllobacterium</taxon>
    </lineage>
</organism>
<feature type="transmembrane region" description="Helical" evidence="1">
    <location>
        <begin position="38"/>
        <end position="58"/>
    </location>
</feature>